<gene>
    <name evidence="1" type="ORF">N657DRAFT_639856</name>
</gene>
<name>A0AAN6UCW7_9PEZI</name>
<keyword evidence="2" id="KW-1185">Reference proteome</keyword>
<evidence type="ECO:0000313" key="1">
    <source>
        <dbReference type="EMBL" id="KAK4129271.1"/>
    </source>
</evidence>
<protein>
    <submittedName>
        <fullName evidence="1">Uncharacterized protein</fullName>
    </submittedName>
</protein>
<comment type="caution">
    <text evidence="1">The sequence shown here is derived from an EMBL/GenBank/DDBJ whole genome shotgun (WGS) entry which is preliminary data.</text>
</comment>
<proteinExistence type="predicted"/>
<sequence length="78" mass="8984">MSARRKNPQIPSLPRLSNIVQQLKWLCRATVTYDRAYWVWIAPAQTTCVLFSPLLYPQLGFPKVSEPLTAQYDIFSTP</sequence>
<reference evidence="1" key="1">
    <citation type="journal article" date="2023" name="Mol. Phylogenet. Evol.">
        <title>Genome-scale phylogeny and comparative genomics of the fungal order Sordariales.</title>
        <authorList>
            <person name="Hensen N."/>
            <person name="Bonometti L."/>
            <person name="Westerberg I."/>
            <person name="Brannstrom I.O."/>
            <person name="Guillou S."/>
            <person name="Cros-Aarteil S."/>
            <person name="Calhoun S."/>
            <person name="Haridas S."/>
            <person name="Kuo A."/>
            <person name="Mondo S."/>
            <person name="Pangilinan J."/>
            <person name="Riley R."/>
            <person name="LaButti K."/>
            <person name="Andreopoulos B."/>
            <person name="Lipzen A."/>
            <person name="Chen C."/>
            <person name="Yan M."/>
            <person name="Daum C."/>
            <person name="Ng V."/>
            <person name="Clum A."/>
            <person name="Steindorff A."/>
            <person name="Ohm R.A."/>
            <person name="Martin F."/>
            <person name="Silar P."/>
            <person name="Natvig D.O."/>
            <person name="Lalanne C."/>
            <person name="Gautier V."/>
            <person name="Ament-Velasquez S.L."/>
            <person name="Kruys A."/>
            <person name="Hutchinson M.I."/>
            <person name="Powell A.J."/>
            <person name="Barry K."/>
            <person name="Miller A.N."/>
            <person name="Grigoriev I.V."/>
            <person name="Debuchy R."/>
            <person name="Gladieux P."/>
            <person name="Hiltunen Thoren M."/>
            <person name="Johannesson H."/>
        </authorList>
    </citation>
    <scope>NUCLEOTIDE SEQUENCE</scope>
    <source>
        <strain evidence="1">CBS 731.68</strain>
    </source>
</reference>
<evidence type="ECO:0000313" key="2">
    <source>
        <dbReference type="Proteomes" id="UP001302602"/>
    </source>
</evidence>
<dbReference type="EMBL" id="MU853223">
    <property type="protein sequence ID" value="KAK4129271.1"/>
    <property type="molecule type" value="Genomic_DNA"/>
</dbReference>
<reference evidence="1" key="2">
    <citation type="submission" date="2023-05" db="EMBL/GenBank/DDBJ databases">
        <authorList>
            <consortium name="Lawrence Berkeley National Laboratory"/>
            <person name="Steindorff A."/>
            <person name="Hensen N."/>
            <person name="Bonometti L."/>
            <person name="Westerberg I."/>
            <person name="Brannstrom I.O."/>
            <person name="Guillou S."/>
            <person name="Cros-Aarteil S."/>
            <person name="Calhoun S."/>
            <person name="Haridas S."/>
            <person name="Kuo A."/>
            <person name="Mondo S."/>
            <person name="Pangilinan J."/>
            <person name="Riley R."/>
            <person name="Labutti K."/>
            <person name="Andreopoulos B."/>
            <person name="Lipzen A."/>
            <person name="Chen C."/>
            <person name="Yanf M."/>
            <person name="Daum C."/>
            <person name="Ng V."/>
            <person name="Clum A."/>
            <person name="Ohm R."/>
            <person name="Martin F."/>
            <person name="Silar P."/>
            <person name="Natvig D."/>
            <person name="Lalanne C."/>
            <person name="Gautier V."/>
            <person name="Ament-Velasquez S.L."/>
            <person name="Kruys A."/>
            <person name="Hutchinson M.I."/>
            <person name="Powell A.J."/>
            <person name="Barry K."/>
            <person name="Miller A.N."/>
            <person name="Grigoriev I.V."/>
            <person name="Debuchy R."/>
            <person name="Gladieux P."/>
            <person name="Thoren M.H."/>
            <person name="Johannesson H."/>
        </authorList>
    </citation>
    <scope>NUCLEOTIDE SEQUENCE</scope>
    <source>
        <strain evidence="1">CBS 731.68</strain>
    </source>
</reference>
<dbReference type="GeneID" id="87828622"/>
<dbReference type="RefSeq" id="XP_062653042.1">
    <property type="nucleotide sequence ID" value="XM_062791853.1"/>
</dbReference>
<organism evidence="1 2">
    <name type="scientific">Parathielavia appendiculata</name>
    <dbReference type="NCBI Taxonomy" id="2587402"/>
    <lineage>
        <taxon>Eukaryota</taxon>
        <taxon>Fungi</taxon>
        <taxon>Dikarya</taxon>
        <taxon>Ascomycota</taxon>
        <taxon>Pezizomycotina</taxon>
        <taxon>Sordariomycetes</taxon>
        <taxon>Sordariomycetidae</taxon>
        <taxon>Sordariales</taxon>
        <taxon>Chaetomiaceae</taxon>
        <taxon>Parathielavia</taxon>
    </lineage>
</organism>
<accession>A0AAN6UCW7</accession>
<dbReference type="Proteomes" id="UP001302602">
    <property type="component" value="Unassembled WGS sequence"/>
</dbReference>
<dbReference type="AlphaFoldDB" id="A0AAN6UCW7"/>